<dbReference type="CDD" id="cd07216">
    <property type="entry name" value="Pat17_PNPLA8_PNPLA9_like3"/>
    <property type="match status" value="1"/>
</dbReference>
<keyword evidence="3 4" id="KW-0443">Lipid metabolism</keyword>
<comment type="caution">
    <text evidence="6">The sequence shown here is derived from an EMBL/GenBank/DDBJ whole genome shotgun (WGS) entry which is preliminary data.</text>
</comment>
<evidence type="ECO:0000256" key="2">
    <source>
        <dbReference type="ARBA" id="ARBA00022963"/>
    </source>
</evidence>
<evidence type="ECO:0000256" key="1">
    <source>
        <dbReference type="ARBA" id="ARBA00022801"/>
    </source>
</evidence>
<feature type="domain" description="PNPLA" evidence="5">
    <location>
        <begin position="25"/>
        <end position="231"/>
    </location>
</feature>
<evidence type="ECO:0000313" key="6">
    <source>
        <dbReference type="EMBL" id="KAF3035308.1"/>
    </source>
</evidence>
<dbReference type="InterPro" id="IPR002641">
    <property type="entry name" value="PNPLA_dom"/>
</dbReference>
<feature type="short sequence motif" description="DGA/G" evidence="4">
    <location>
        <begin position="218"/>
        <end position="220"/>
    </location>
</feature>
<evidence type="ECO:0000256" key="3">
    <source>
        <dbReference type="ARBA" id="ARBA00023098"/>
    </source>
</evidence>
<reference evidence="6" key="1">
    <citation type="submission" date="2019-04" db="EMBL/GenBank/DDBJ databases">
        <title>Sequencing of skin fungus with MAO and IRED activity.</title>
        <authorList>
            <person name="Marsaioli A.J."/>
            <person name="Bonatto J.M.C."/>
            <person name="Reis Junior O."/>
        </authorList>
    </citation>
    <scope>NUCLEOTIDE SEQUENCE</scope>
    <source>
        <strain evidence="6">28M1</strain>
    </source>
</reference>
<dbReference type="Gene3D" id="3.40.50.300">
    <property type="entry name" value="P-loop containing nucleotide triphosphate hydrolases"/>
    <property type="match status" value="1"/>
</dbReference>
<keyword evidence="2 4" id="KW-0442">Lipid degradation</keyword>
<dbReference type="GO" id="GO:0046486">
    <property type="term" value="P:glycerolipid metabolic process"/>
    <property type="evidence" value="ECO:0007669"/>
    <property type="project" value="UniProtKB-ARBA"/>
</dbReference>
<dbReference type="Gene3D" id="3.40.1090.10">
    <property type="entry name" value="Cytosolic phospholipase A2 catalytic domain"/>
    <property type="match status" value="1"/>
</dbReference>
<organism evidence="6 7">
    <name type="scientific">Didymella heteroderae</name>
    <dbReference type="NCBI Taxonomy" id="1769908"/>
    <lineage>
        <taxon>Eukaryota</taxon>
        <taxon>Fungi</taxon>
        <taxon>Dikarya</taxon>
        <taxon>Ascomycota</taxon>
        <taxon>Pezizomycotina</taxon>
        <taxon>Dothideomycetes</taxon>
        <taxon>Pleosporomycetidae</taxon>
        <taxon>Pleosporales</taxon>
        <taxon>Pleosporineae</taxon>
        <taxon>Didymellaceae</taxon>
        <taxon>Didymella</taxon>
    </lineage>
</organism>
<dbReference type="EMBL" id="SWKV01000059">
    <property type="protein sequence ID" value="KAF3035308.1"/>
    <property type="molecule type" value="Genomic_DNA"/>
</dbReference>
<dbReference type="PANTHER" id="PTHR24185">
    <property type="entry name" value="CALCIUM-INDEPENDENT PHOSPHOLIPASE A2-GAMMA"/>
    <property type="match status" value="1"/>
</dbReference>
<dbReference type="SUPFAM" id="SSF52151">
    <property type="entry name" value="FabD/lysophospholipase-like"/>
    <property type="match status" value="1"/>
</dbReference>
<accession>A0A9P5BXZ1</accession>
<dbReference type="Proteomes" id="UP000758155">
    <property type="component" value="Unassembled WGS sequence"/>
</dbReference>
<dbReference type="GO" id="GO:0047499">
    <property type="term" value="F:calcium-independent phospholipase A2 activity"/>
    <property type="evidence" value="ECO:0007669"/>
    <property type="project" value="TreeGrafter"/>
</dbReference>
<dbReference type="Pfam" id="PF01734">
    <property type="entry name" value="Patatin"/>
    <property type="match status" value="1"/>
</dbReference>
<evidence type="ECO:0000259" key="5">
    <source>
        <dbReference type="PROSITE" id="PS51635"/>
    </source>
</evidence>
<evidence type="ECO:0000256" key="4">
    <source>
        <dbReference type="PROSITE-ProRule" id="PRU01161"/>
    </source>
</evidence>
<dbReference type="OrthoDB" id="6612291at2759"/>
<dbReference type="GO" id="GO:0016042">
    <property type="term" value="P:lipid catabolic process"/>
    <property type="evidence" value="ECO:0007669"/>
    <property type="project" value="UniProtKB-UniRule"/>
</dbReference>
<dbReference type="SUPFAM" id="SSF52540">
    <property type="entry name" value="P-loop containing nucleoside triphosphate hydrolases"/>
    <property type="match status" value="1"/>
</dbReference>
<dbReference type="AlphaFoldDB" id="A0A9P5BXZ1"/>
<sequence>MAHANQTRLEEARTGQFRAESLRVLCLDGGGIKGYTSLLILRRIFRTMKDIGHLSEAPRPCDVFDLIVGTSTGGVIAVMLGRLHMTIDECIAKYEQVGREVFGKKSYGGTLGKMFKGLSSSSFYDIGVLQEQVKLALDSKGIERDTAFLEEGVARCKVMLCVTRSEISKPDVLRNYTSFHPTAENYTCTIWEAASATAAAPLYFRSVQFKGTGERWCDGGLQRNNPINEALSEVAREREWKDRKIGCVLSLGTGVRESESITSSFASILKGVVAMVTDSDDIAKAFASSELGIELFRSKRYFRFSIPQGMQDLKLDEWKETEKMKALATEYMGHHSNGDLITVCAKTLLDPDENCGIGKTQIALKFAETVKHRLSVFWIRADRFANFAANYVQILKELPGALSEQMDSAVSSDNILEATRRKLEVDPSSWLLILDNADDLDAFLGRSVDCDDSQGLSIGHYLPRHGRMLITTRDRRFQGTVSAANDGLKVECMSEKEATALLLASIPRHLIPANSDSKLKAQHLVRELGCLPLAIAQAAANIVDQQLSFDDYVRFFQSKRQRMELMGAPARDFQTTDPRNATQSVNITWQISFDVLVEKHPLSATLLAYIGCLHWQNVPRSLIRQLPEFRDLSESDFILLTKKPLSLSLLDEVERDAGFVEYTVHPMVHERILGRSTSSEISAHVGNLVDLIWAIFPLVQERSDPDWLFATYLAAHATRIIELCDDLSLSSKPLSILLLRTSQFFGLSNIFDAAVHLAEKAENMGRTEWESSPGIILTLMGNTSQQYTDASRHKEAEDVIQEALSKR</sequence>
<dbReference type="GO" id="GO:0019369">
    <property type="term" value="P:arachidonate metabolic process"/>
    <property type="evidence" value="ECO:0007669"/>
    <property type="project" value="TreeGrafter"/>
</dbReference>
<protein>
    <recommendedName>
        <fullName evidence="5">PNPLA domain-containing protein</fullName>
    </recommendedName>
</protein>
<dbReference type="GO" id="GO:0016020">
    <property type="term" value="C:membrane"/>
    <property type="evidence" value="ECO:0007669"/>
    <property type="project" value="TreeGrafter"/>
</dbReference>
<feature type="active site" description="Proton acceptor" evidence="4">
    <location>
        <position position="218"/>
    </location>
</feature>
<name>A0A9P5BXZ1_9PLEO</name>
<keyword evidence="7" id="KW-1185">Reference proteome</keyword>
<dbReference type="PANTHER" id="PTHR24185:SF1">
    <property type="entry name" value="CALCIUM-INDEPENDENT PHOSPHOLIPASE A2-GAMMA"/>
    <property type="match status" value="1"/>
</dbReference>
<feature type="active site" description="Nucleophile" evidence="4">
    <location>
        <position position="71"/>
    </location>
</feature>
<gene>
    <name evidence="6" type="ORF">E8E12_003975</name>
</gene>
<dbReference type="PROSITE" id="PS51635">
    <property type="entry name" value="PNPLA"/>
    <property type="match status" value="1"/>
</dbReference>
<evidence type="ECO:0000313" key="7">
    <source>
        <dbReference type="Proteomes" id="UP000758155"/>
    </source>
</evidence>
<dbReference type="InterPro" id="IPR027417">
    <property type="entry name" value="P-loop_NTPase"/>
</dbReference>
<keyword evidence="1 4" id="KW-0378">Hydrolase</keyword>
<feature type="short sequence motif" description="GXGXXG" evidence="4">
    <location>
        <begin position="29"/>
        <end position="34"/>
    </location>
</feature>
<dbReference type="InterPro" id="IPR016035">
    <property type="entry name" value="Acyl_Trfase/lysoPLipase"/>
</dbReference>
<proteinExistence type="predicted"/>
<feature type="short sequence motif" description="GXSXG" evidence="4">
    <location>
        <begin position="69"/>
        <end position="73"/>
    </location>
</feature>